<name>A0A0E9SM25_ANGAN</name>
<dbReference type="EMBL" id="GBXM01066158">
    <property type="protein sequence ID" value="JAH42419.1"/>
    <property type="molecule type" value="Transcribed_RNA"/>
</dbReference>
<proteinExistence type="predicted"/>
<protein>
    <submittedName>
        <fullName evidence="1">Uncharacterized protein</fullName>
    </submittedName>
</protein>
<reference evidence="1" key="1">
    <citation type="submission" date="2014-11" db="EMBL/GenBank/DDBJ databases">
        <authorList>
            <person name="Amaro Gonzalez C."/>
        </authorList>
    </citation>
    <scope>NUCLEOTIDE SEQUENCE</scope>
</reference>
<evidence type="ECO:0000313" key="1">
    <source>
        <dbReference type="EMBL" id="JAH42419.1"/>
    </source>
</evidence>
<reference evidence="1" key="2">
    <citation type="journal article" date="2015" name="Fish Shellfish Immunol.">
        <title>Early steps in the European eel (Anguilla anguilla)-Vibrio vulnificus interaction in the gills: Role of the RtxA13 toxin.</title>
        <authorList>
            <person name="Callol A."/>
            <person name="Pajuelo D."/>
            <person name="Ebbesson L."/>
            <person name="Teles M."/>
            <person name="MacKenzie S."/>
            <person name="Amaro C."/>
        </authorList>
    </citation>
    <scope>NUCLEOTIDE SEQUENCE</scope>
</reference>
<dbReference type="AlphaFoldDB" id="A0A0E9SM25"/>
<sequence>MTFLVGLRSHQDVEGMNFSLLQHRVVLESFTKSCKVRTSRFQDLVSGHFTHVPQHFSHWHLLQQRLPDLFGFQVLVSNCSLPACAPL</sequence>
<accession>A0A0E9SM25</accession>
<organism evidence="1">
    <name type="scientific">Anguilla anguilla</name>
    <name type="common">European freshwater eel</name>
    <name type="synonym">Muraena anguilla</name>
    <dbReference type="NCBI Taxonomy" id="7936"/>
    <lineage>
        <taxon>Eukaryota</taxon>
        <taxon>Metazoa</taxon>
        <taxon>Chordata</taxon>
        <taxon>Craniata</taxon>
        <taxon>Vertebrata</taxon>
        <taxon>Euteleostomi</taxon>
        <taxon>Actinopterygii</taxon>
        <taxon>Neopterygii</taxon>
        <taxon>Teleostei</taxon>
        <taxon>Anguilliformes</taxon>
        <taxon>Anguillidae</taxon>
        <taxon>Anguilla</taxon>
    </lineage>
</organism>